<sequence length="438" mass="49518">MKKLARELSSLYQGGKVLLVVPGYDVSFLNYLEQELDSAFIVRDRQLTEGKTGIVRFPIAPQLWKHGNLIIVSNFATPKLLRKVDLAVIKKSEDLMREGYLSPFRILSYKVNSPQYKFSRSRLDFILSLGEASVVPANKEEAKFLRSKGIAVINNIFEAERTSTLVISRRMNLLNYLQLRSTILHGGRIIDLSNNREMEDWSIVSLGELGYYPFVSEEIPDGNIVDNKSIIPEIIEDRVIKPREKAQVVRMKKGQLSFNGVKIGEYRVRGGYLSLSLGCGRETFGAIPVISKFISPMSTGRCSVYFSCIKELGDPTSCREMAMEAYVLTLNYINSIANTNFTKVASLALRGISMKSIENGVALKLKVADEVIGVSLKRVEDKFLVMCDSCEKFKDTSIRIRSIQENYQRLVKVLRDLLLKEMITFKHSPSSQSRLEKP</sequence>
<organism evidence="1 2">
    <name type="scientific">Metallosphaera hakonensis JCM 8857 = DSM 7519</name>
    <dbReference type="NCBI Taxonomy" id="1293036"/>
    <lineage>
        <taxon>Archaea</taxon>
        <taxon>Thermoproteota</taxon>
        <taxon>Thermoprotei</taxon>
        <taxon>Sulfolobales</taxon>
        <taxon>Sulfolobaceae</taxon>
        <taxon>Metallosphaera</taxon>
    </lineage>
</organism>
<dbReference type="KEGG" id="mhk:DFR87_02605"/>
<keyword evidence="2" id="KW-1185">Reference proteome</keyword>
<gene>
    <name evidence="1" type="ORF">DFR87_02605</name>
</gene>
<evidence type="ECO:0000313" key="2">
    <source>
        <dbReference type="Proteomes" id="UP000247586"/>
    </source>
</evidence>
<dbReference type="AlphaFoldDB" id="A0A2U9IRU6"/>
<reference evidence="1 2" key="1">
    <citation type="submission" date="2018-05" db="EMBL/GenBank/DDBJ databases">
        <title>Complete Genome Sequences of Extremely Thermoacidophilic, Metal-Mobilizing Type-Strain Members of the Archaeal Family Sulfolobaceae: Acidianus brierleyi DSM-1651T, Acidianus sulfidivorans DSM-18786T, Metallosphaera hakonensis DSM-7519T, and Metallosphaera prunae DSM-10039T.</title>
        <authorList>
            <person name="Counts J.A."/>
            <person name="Kelly R.M."/>
        </authorList>
    </citation>
    <scope>NUCLEOTIDE SEQUENCE [LARGE SCALE GENOMIC DNA]</scope>
    <source>
        <strain evidence="1 2">HO1-1</strain>
    </source>
</reference>
<reference evidence="2" key="2">
    <citation type="submission" date="2020-03" db="EMBL/GenBank/DDBJ databases">
        <title>Complete Genome Sequences of Extremely Thermoacidophilic, Metal-Mobilizing Type-Strain Members of the Archaeal Family Sulfolobaceae: Acidianus brierleyi DSM-1651T, Acidianus sulfidivorans DSM-18786T, Metallosphaera hakonensis DSM-7519T, and Metallosphaera prunae DSM-10039T.</title>
        <authorList>
            <person name="Counts J.A."/>
            <person name="Kelly R.M."/>
        </authorList>
    </citation>
    <scope>NUCLEOTIDE SEQUENCE [LARGE SCALE GENOMIC DNA]</scope>
    <source>
        <strain evidence="2">HO1-1</strain>
    </source>
</reference>
<dbReference type="EMBL" id="CP029287">
    <property type="protein sequence ID" value="AWR98760.1"/>
    <property type="molecule type" value="Genomic_DNA"/>
</dbReference>
<proteinExistence type="predicted"/>
<name>A0A2U9IRU6_9CREN</name>
<dbReference type="GeneID" id="36834197"/>
<evidence type="ECO:0000313" key="1">
    <source>
        <dbReference type="EMBL" id="AWR98760.1"/>
    </source>
</evidence>
<protein>
    <submittedName>
        <fullName evidence="1">Uncharacterized protein</fullName>
    </submittedName>
</protein>
<dbReference type="RefSeq" id="WP_054836606.1">
    <property type="nucleotide sequence ID" value="NZ_BBBA01000007.1"/>
</dbReference>
<dbReference type="Proteomes" id="UP000247586">
    <property type="component" value="Chromosome"/>
</dbReference>
<reference evidence="2" key="3">
    <citation type="submission" date="2020-03" db="EMBL/GenBank/DDBJ databases">
        <title>Sequencing and Assembly of Multiple Reported Metal-Biooxidizing Members of the Extremely Thermoacidophilic Archaeal Family Sulfolobaceae.</title>
        <authorList>
            <person name="Counts J.A."/>
            <person name="Kelly R.M."/>
        </authorList>
    </citation>
    <scope>NUCLEOTIDE SEQUENCE [LARGE SCALE GENOMIC DNA]</scope>
    <source>
        <strain evidence="2">HO1-1</strain>
    </source>
</reference>
<accession>A0A2U9IRU6</accession>
<dbReference type="OrthoDB" id="34701at2157"/>